<evidence type="ECO:0000256" key="5">
    <source>
        <dbReference type="ARBA" id="ARBA00022989"/>
    </source>
</evidence>
<name>A0A4Q7DV88_9LACO</name>
<evidence type="ECO:0000313" key="10">
    <source>
        <dbReference type="Proteomes" id="UP000292818"/>
    </source>
</evidence>
<dbReference type="InterPro" id="IPR001173">
    <property type="entry name" value="Glyco_trans_2-like"/>
</dbReference>
<keyword evidence="4 7" id="KW-0812">Transmembrane</keyword>
<proteinExistence type="predicted"/>
<protein>
    <submittedName>
        <fullName evidence="9">Glycosyl transferase family 2 family protein</fullName>
    </submittedName>
</protein>
<dbReference type="Pfam" id="PF13632">
    <property type="entry name" value="Glyco_trans_2_3"/>
    <property type="match status" value="1"/>
</dbReference>
<evidence type="ECO:0000313" key="9">
    <source>
        <dbReference type="EMBL" id="RZM16367.1"/>
    </source>
</evidence>
<comment type="caution">
    <text evidence="9">The sequence shown here is derived from an EMBL/GenBank/DDBJ whole genome shotgun (WGS) entry which is preliminary data.</text>
</comment>
<evidence type="ECO:0000259" key="8">
    <source>
        <dbReference type="Pfam" id="PF13632"/>
    </source>
</evidence>
<feature type="domain" description="Glycosyltransferase 2-like" evidence="8">
    <location>
        <begin position="5"/>
        <end position="195"/>
    </location>
</feature>
<evidence type="ECO:0000256" key="1">
    <source>
        <dbReference type="ARBA" id="ARBA00004141"/>
    </source>
</evidence>
<keyword evidence="5 7" id="KW-1133">Transmembrane helix</keyword>
<dbReference type="AlphaFoldDB" id="A0A4Q7DV88"/>
<evidence type="ECO:0000256" key="7">
    <source>
        <dbReference type="SAM" id="Phobius"/>
    </source>
</evidence>
<keyword evidence="2" id="KW-0328">Glycosyltransferase</keyword>
<organism evidence="9 10">
    <name type="scientific">Lactobacillus delbrueckii</name>
    <dbReference type="NCBI Taxonomy" id="1584"/>
    <lineage>
        <taxon>Bacteria</taxon>
        <taxon>Bacillati</taxon>
        <taxon>Bacillota</taxon>
        <taxon>Bacilli</taxon>
        <taxon>Lactobacillales</taxon>
        <taxon>Lactobacillaceae</taxon>
        <taxon>Lactobacillus</taxon>
    </lineage>
</organism>
<feature type="transmembrane region" description="Helical" evidence="7">
    <location>
        <begin position="230"/>
        <end position="255"/>
    </location>
</feature>
<evidence type="ECO:0000256" key="6">
    <source>
        <dbReference type="ARBA" id="ARBA00023136"/>
    </source>
</evidence>
<keyword evidence="6 7" id="KW-0472">Membrane</keyword>
<comment type="subcellular location">
    <subcellularLocation>
        <location evidence="1">Membrane</location>
        <topology evidence="1">Multi-pass membrane protein</topology>
    </subcellularLocation>
</comment>
<dbReference type="GO" id="GO:0016757">
    <property type="term" value="F:glycosyltransferase activity"/>
    <property type="evidence" value="ECO:0007669"/>
    <property type="project" value="UniProtKB-KW"/>
</dbReference>
<keyword evidence="3 9" id="KW-0808">Transferase</keyword>
<reference evidence="9 10" key="1">
    <citation type="submission" date="2019-01" db="EMBL/GenBank/DDBJ databases">
        <title>Colonization of the human gut by bovine bacteria present in Parmesan cheese.</title>
        <authorList>
            <person name="Lugli G.A."/>
            <person name="Milani C."/>
        </authorList>
    </citation>
    <scope>NUCLEOTIDE SEQUENCE [LARGE SCALE GENOMIC DNA]</scope>
    <source>
        <strain evidence="9 10">LDELB18P1</strain>
    </source>
</reference>
<evidence type="ECO:0000256" key="4">
    <source>
        <dbReference type="ARBA" id="ARBA00022692"/>
    </source>
</evidence>
<dbReference type="Proteomes" id="UP000292818">
    <property type="component" value="Unassembled WGS sequence"/>
</dbReference>
<dbReference type="InterPro" id="IPR029044">
    <property type="entry name" value="Nucleotide-diphossugar_trans"/>
</dbReference>
<feature type="transmembrane region" description="Helical" evidence="7">
    <location>
        <begin position="169"/>
        <end position="192"/>
    </location>
</feature>
<dbReference type="GO" id="GO:0016020">
    <property type="term" value="C:membrane"/>
    <property type="evidence" value="ECO:0007669"/>
    <property type="project" value="UniProtKB-SubCell"/>
</dbReference>
<gene>
    <name evidence="9" type="ORF">LDELB18P1_1055</name>
</gene>
<dbReference type="RefSeq" id="WP_230471004.1">
    <property type="nucleotide sequence ID" value="NZ_SETJ01000045.1"/>
</dbReference>
<evidence type="ECO:0000256" key="3">
    <source>
        <dbReference type="ARBA" id="ARBA00022679"/>
    </source>
</evidence>
<dbReference type="PANTHER" id="PTHR43867">
    <property type="entry name" value="CELLULOSE SYNTHASE CATALYTIC SUBUNIT A [UDP-FORMING]"/>
    <property type="match status" value="1"/>
</dbReference>
<feature type="transmembrane region" description="Helical" evidence="7">
    <location>
        <begin position="198"/>
        <end position="218"/>
    </location>
</feature>
<evidence type="ECO:0000256" key="2">
    <source>
        <dbReference type="ARBA" id="ARBA00022676"/>
    </source>
</evidence>
<dbReference type="Gene3D" id="3.90.550.10">
    <property type="entry name" value="Spore Coat Polysaccharide Biosynthesis Protein SpsA, Chain A"/>
    <property type="match status" value="1"/>
</dbReference>
<accession>A0A4Q7DV88</accession>
<sequence>MICGVLDADAYMAEESYQKVIQYFAQDEKLDLLQTRVGMLETRNWLQIMQDIEFTGINDLIQNTRNRLGNAAASGNGQFIRVSSVTAQRPWGNALLEDFEFSTRFLMEGKKTLYAGDAVVYQEAIDKLRPFIKQRARWTQGGLDCLFGYWSRVLRSPFINLPAKAEMTFYMLIPFVTLFTGIASLAVFVFTLVNFDDYWRLLAVIEGINLPFNAYIIVQYQRASHTRQYGLLVWTVITFAIYNYLLYPAIVIAFFKKISGRTNWVKTTHGKNGSQL</sequence>
<dbReference type="InterPro" id="IPR050321">
    <property type="entry name" value="Glycosyltr_2/OpgH_subfam"/>
</dbReference>
<dbReference type="EMBL" id="SETJ01000045">
    <property type="protein sequence ID" value="RZM16367.1"/>
    <property type="molecule type" value="Genomic_DNA"/>
</dbReference>
<dbReference type="SUPFAM" id="SSF53448">
    <property type="entry name" value="Nucleotide-diphospho-sugar transferases"/>
    <property type="match status" value="1"/>
</dbReference>
<dbReference type="PANTHER" id="PTHR43867:SF2">
    <property type="entry name" value="CELLULOSE SYNTHASE CATALYTIC SUBUNIT A [UDP-FORMING]"/>
    <property type="match status" value="1"/>
</dbReference>